<dbReference type="CDD" id="cd13578">
    <property type="entry name" value="PBP2_Bug27"/>
    <property type="match status" value="1"/>
</dbReference>
<evidence type="ECO:0000313" key="2">
    <source>
        <dbReference type="EMBL" id="QKV54856.1"/>
    </source>
</evidence>
<dbReference type="Pfam" id="PF03401">
    <property type="entry name" value="TctC"/>
    <property type="match status" value="1"/>
</dbReference>
<evidence type="ECO:0000256" key="1">
    <source>
        <dbReference type="ARBA" id="ARBA00006987"/>
    </source>
</evidence>
<dbReference type="PANTHER" id="PTHR42928:SF5">
    <property type="entry name" value="BLR1237 PROTEIN"/>
    <property type="match status" value="1"/>
</dbReference>
<dbReference type="Gene3D" id="3.40.190.150">
    <property type="entry name" value="Bordetella uptake gene, domain 1"/>
    <property type="match status" value="1"/>
</dbReference>
<dbReference type="KEGG" id="aant:HUK68_19215"/>
<dbReference type="PANTHER" id="PTHR42928">
    <property type="entry name" value="TRICARBOXYLATE-BINDING PROTEIN"/>
    <property type="match status" value="1"/>
</dbReference>
<dbReference type="PIRSF" id="PIRSF017082">
    <property type="entry name" value="YflP"/>
    <property type="match status" value="1"/>
</dbReference>
<name>A0A6N1XAW9_9BURK</name>
<organism evidence="2 3">
    <name type="scientific">Comamonas antarctica</name>
    <dbReference type="NCBI Taxonomy" id="2743470"/>
    <lineage>
        <taxon>Bacteria</taxon>
        <taxon>Pseudomonadati</taxon>
        <taxon>Pseudomonadota</taxon>
        <taxon>Betaproteobacteria</taxon>
        <taxon>Burkholderiales</taxon>
        <taxon>Comamonadaceae</taxon>
        <taxon>Comamonas</taxon>
    </lineage>
</organism>
<protein>
    <submittedName>
        <fullName evidence="2">Tripartite tricarboxylate transporter substrate binding protein</fullName>
    </submittedName>
</protein>
<comment type="similarity">
    <text evidence="1">Belongs to the UPF0065 (bug) family.</text>
</comment>
<dbReference type="EMBL" id="CP054840">
    <property type="protein sequence ID" value="QKV54856.1"/>
    <property type="molecule type" value="Genomic_DNA"/>
</dbReference>
<dbReference type="InterPro" id="IPR005064">
    <property type="entry name" value="BUG"/>
</dbReference>
<reference evidence="2 3" key="1">
    <citation type="submission" date="2020-06" db="EMBL/GenBank/DDBJ databases">
        <title>Acidovorax antarctica sp. nov., isolated from Corinth ice sheet soil, Antarctic Fields Peninsula.</title>
        <authorList>
            <person name="Xu Q."/>
            <person name="Peng F."/>
        </authorList>
    </citation>
    <scope>NUCLEOTIDE SEQUENCE [LARGE SCALE GENOMIC DNA]</scope>
    <source>
        <strain evidence="2 3">16-35-5</strain>
    </source>
</reference>
<dbReference type="AlphaFoldDB" id="A0A6N1XAW9"/>
<dbReference type="RefSeq" id="WP_175505652.1">
    <property type="nucleotide sequence ID" value="NZ_CP054840.1"/>
</dbReference>
<keyword evidence="3" id="KW-1185">Reference proteome</keyword>
<dbReference type="Proteomes" id="UP000509579">
    <property type="component" value="Chromosome"/>
</dbReference>
<dbReference type="Gene3D" id="3.40.190.10">
    <property type="entry name" value="Periplasmic binding protein-like II"/>
    <property type="match status" value="1"/>
</dbReference>
<proteinExistence type="inferred from homology"/>
<dbReference type="InterPro" id="IPR042100">
    <property type="entry name" value="Bug_dom1"/>
</dbReference>
<evidence type="ECO:0000313" key="3">
    <source>
        <dbReference type="Proteomes" id="UP000509579"/>
    </source>
</evidence>
<sequence>MRRRTLIQVGAWSAAQGLWSVARAQESFPNKPITIIVAFTAGGSADQRARQIGKFMSADLGQSVIVENRPGAGGNIGTLAIARSKPDGYTLGIGNMAPMAVNPSLYKKSGFDPLKELSMIALLERGPLMLVVKSDSPLRSVADVIAATKTKPGGLSFGSSGPGGAHHLSGELFKSMTDTEMTHIPYKGGAAAVVDLIGGQLDFMFEPMYSAVPSVQAGRMRALAITSTGRSPMMPDVPTMAESGVPGFEMENWQGLIGPAGIPANIVRQINASVNKALADPSIKAQMLSQGNVIGGGTPQQFEALVRSETAKWAEVVRHNKIAVQ</sequence>
<accession>A0A6N1XAW9</accession>
<dbReference type="SUPFAM" id="SSF53850">
    <property type="entry name" value="Periplasmic binding protein-like II"/>
    <property type="match status" value="1"/>
</dbReference>
<gene>
    <name evidence="2" type="ORF">HUK68_19215</name>
</gene>